<dbReference type="AlphaFoldDB" id="A0A3S5GYL1"/>
<name>A0A3S5GYL1_MYXFU</name>
<reference evidence="2" key="1">
    <citation type="journal article" date="2018" name="J. Ind. Microbiol. Biotechnol.">
        <title>Genome mining reveals uncommon alkylpyrones as type III PKS products from myxobacteria.</title>
        <authorList>
            <person name="Hug J.J."/>
            <person name="Panter F."/>
            <person name="Krug D."/>
            <person name="Muller R."/>
        </authorList>
    </citation>
    <scope>NUCLEOTIDE SEQUENCE</scope>
    <source>
        <strain evidence="2">MCy10608</strain>
    </source>
</reference>
<dbReference type="InterPro" id="IPR002881">
    <property type="entry name" value="DUF58"/>
</dbReference>
<organism evidence="2">
    <name type="scientific">Myxococcus fulvus</name>
    <dbReference type="NCBI Taxonomy" id="33"/>
    <lineage>
        <taxon>Bacteria</taxon>
        <taxon>Pseudomonadati</taxon>
        <taxon>Myxococcota</taxon>
        <taxon>Myxococcia</taxon>
        <taxon>Myxococcales</taxon>
        <taxon>Cystobacterineae</taxon>
        <taxon>Myxococcaceae</taxon>
        <taxon>Myxococcus</taxon>
    </lineage>
</organism>
<dbReference type="Gene3D" id="3.40.50.410">
    <property type="entry name" value="von Willebrand factor, type A domain"/>
    <property type="match status" value="1"/>
</dbReference>
<dbReference type="SUPFAM" id="SSF53300">
    <property type="entry name" value="vWA-like"/>
    <property type="match status" value="1"/>
</dbReference>
<proteinExistence type="predicted"/>
<sequence>MLLDAQTLARLKGVKLRARAVMEGVLSGLHKSPHQGQSVEFAEHKEYAPGDELRHLDWKAYGKFDKYYVKRFEHETNLRSVMVVDASASMGYGSGALNKLEVATTLAGALCYLLVRQQDAAGLALLTGGKWKDVPPRASAGHLNVLLETLDATTPGGGTDLGSAADHLAEVLPRRSTVIVLSDLLDEKQDALKRVLALRQRKNDVSLFHVVDPAELTFPFDDPTLFLDMEGEGRIEVNPREIKESYLEEFHAFLASVKAACAEADVDYELVRTDEKLDDVLLRYLGRRGRRG</sequence>
<feature type="domain" description="DUF58" evidence="1">
    <location>
        <begin position="44"/>
        <end position="246"/>
    </location>
</feature>
<evidence type="ECO:0000313" key="2">
    <source>
        <dbReference type="EMBL" id="AYM54498.1"/>
    </source>
</evidence>
<protein>
    <recommendedName>
        <fullName evidence="1">DUF58 domain-containing protein</fullName>
    </recommendedName>
</protein>
<dbReference type="Pfam" id="PF01882">
    <property type="entry name" value="DUF58"/>
    <property type="match status" value="1"/>
</dbReference>
<dbReference type="PANTHER" id="PTHR33608:SF7">
    <property type="entry name" value="DUF58 DOMAIN-CONTAINING PROTEIN"/>
    <property type="match status" value="1"/>
</dbReference>
<dbReference type="EMBL" id="MH908923">
    <property type="protein sequence ID" value="AYM54498.1"/>
    <property type="molecule type" value="Genomic_DNA"/>
</dbReference>
<dbReference type="InterPro" id="IPR036465">
    <property type="entry name" value="vWFA_dom_sf"/>
</dbReference>
<evidence type="ECO:0000259" key="1">
    <source>
        <dbReference type="Pfam" id="PF01882"/>
    </source>
</evidence>
<accession>A0A3S5GYL1</accession>
<dbReference type="PANTHER" id="PTHR33608">
    <property type="entry name" value="BLL2464 PROTEIN"/>
    <property type="match status" value="1"/>
</dbReference>